<reference evidence="3" key="1">
    <citation type="submission" date="2019-12" db="EMBL/GenBank/DDBJ databases">
        <authorList>
            <person name="Scholes J."/>
        </authorList>
    </citation>
    <scope>NUCLEOTIDE SEQUENCE</scope>
</reference>
<sequence length="238" mass="25808">MMSDATEKRNQERLYGIPPPTTSNSFLHLRRPWTQGLVDNPELALDALAVCMSLSDLMFMVSVGFNAAASVRVGNETGAGHPKSAAFSVVIVTLVSFIVAAVAAAVVLYQRHVISYIFTGGETVANVVSDLCPLLAVTLLLNGIQPVLSGVAVGCGWQEFVAYVNIGCYYVVGIPLGCLLGFKFNLGVKGIWSGMIGGTAMQTLILLWVTFRTDWNKEVENAKKRLDKWEEIKQPLLK</sequence>
<dbReference type="GO" id="GO:0015297">
    <property type="term" value="F:antiporter activity"/>
    <property type="evidence" value="ECO:0007669"/>
    <property type="project" value="InterPro"/>
</dbReference>
<comment type="similarity">
    <text evidence="1">Belongs to the multi antimicrobial extrusion (MATE) (TC 2.A.66.1) family.</text>
</comment>
<dbReference type="OrthoDB" id="908989at2759"/>
<feature type="transmembrane region" description="Helical" evidence="2">
    <location>
        <begin position="85"/>
        <end position="109"/>
    </location>
</feature>
<dbReference type="EMBL" id="CACSLK010030184">
    <property type="protein sequence ID" value="CAA0835911.1"/>
    <property type="molecule type" value="Genomic_DNA"/>
</dbReference>
<dbReference type="Pfam" id="PF01554">
    <property type="entry name" value="MatE"/>
    <property type="match status" value="1"/>
</dbReference>
<accession>A0A9N7NTN5</accession>
<dbReference type="PANTHER" id="PTHR11206">
    <property type="entry name" value="MULTIDRUG RESISTANCE PROTEIN"/>
    <property type="match status" value="1"/>
</dbReference>
<keyword evidence="2" id="KW-0472">Membrane</keyword>
<dbReference type="AlphaFoldDB" id="A0A9N7NTN5"/>
<organism evidence="3 4">
    <name type="scientific">Striga hermonthica</name>
    <name type="common">Purple witchweed</name>
    <name type="synonym">Buchnera hermonthica</name>
    <dbReference type="NCBI Taxonomy" id="68872"/>
    <lineage>
        <taxon>Eukaryota</taxon>
        <taxon>Viridiplantae</taxon>
        <taxon>Streptophyta</taxon>
        <taxon>Embryophyta</taxon>
        <taxon>Tracheophyta</taxon>
        <taxon>Spermatophyta</taxon>
        <taxon>Magnoliopsida</taxon>
        <taxon>eudicotyledons</taxon>
        <taxon>Gunneridae</taxon>
        <taxon>Pentapetalae</taxon>
        <taxon>asterids</taxon>
        <taxon>lamiids</taxon>
        <taxon>Lamiales</taxon>
        <taxon>Orobanchaceae</taxon>
        <taxon>Buchnereae</taxon>
        <taxon>Striga</taxon>
    </lineage>
</organism>
<keyword evidence="2" id="KW-0812">Transmembrane</keyword>
<evidence type="ECO:0000256" key="2">
    <source>
        <dbReference type="SAM" id="Phobius"/>
    </source>
</evidence>
<feature type="transmembrane region" description="Helical" evidence="2">
    <location>
        <begin position="191"/>
        <end position="211"/>
    </location>
</feature>
<keyword evidence="2" id="KW-1133">Transmembrane helix</keyword>
<dbReference type="GO" id="GO:0042910">
    <property type="term" value="F:xenobiotic transmembrane transporter activity"/>
    <property type="evidence" value="ECO:0007669"/>
    <property type="project" value="InterPro"/>
</dbReference>
<comment type="caution">
    <text evidence="3">The sequence shown here is derived from an EMBL/GenBank/DDBJ whole genome shotgun (WGS) entry which is preliminary data.</text>
</comment>
<evidence type="ECO:0000256" key="1">
    <source>
        <dbReference type="ARBA" id="ARBA00010199"/>
    </source>
</evidence>
<protein>
    <submittedName>
        <fullName evidence="3">MATE efflux family protein</fullName>
    </submittedName>
</protein>
<evidence type="ECO:0000313" key="4">
    <source>
        <dbReference type="Proteomes" id="UP001153555"/>
    </source>
</evidence>
<proteinExistence type="inferred from homology"/>
<evidence type="ECO:0000313" key="3">
    <source>
        <dbReference type="EMBL" id="CAA0835911.1"/>
    </source>
</evidence>
<feature type="transmembrane region" description="Helical" evidence="2">
    <location>
        <begin position="160"/>
        <end position="182"/>
    </location>
</feature>
<name>A0A9N7NTN5_STRHE</name>
<gene>
    <name evidence="3" type="ORF">SHERM_03057</name>
</gene>
<dbReference type="InterPro" id="IPR002528">
    <property type="entry name" value="MATE_fam"/>
</dbReference>
<keyword evidence="4" id="KW-1185">Reference proteome</keyword>
<dbReference type="GO" id="GO:0016020">
    <property type="term" value="C:membrane"/>
    <property type="evidence" value="ECO:0007669"/>
    <property type="project" value="InterPro"/>
</dbReference>
<dbReference type="Proteomes" id="UP001153555">
    <property type="component" value="Unassembled WGS sequence"/>
</dbReference>